<proteinExistence type="predicted"/>
<gene>
    <name evidence="3" type="ORF">EI97DRAFT_459996</name>
</gene>
<dbReference type="CDD" id="cd14688">
    <property type="entry name" value="bZIP_YAP"/>
    <property type="match status" value="1"/>
</dbReference>
<dbReference type="RefSeq" id="XP_033652263.1">
    <property type="nucleotide sequence ID" value="XM_033801066.1"/>
</dbReference>
<feature type="region of interest" description="Disordered" evidence="1">
    <location>
        <begin position="1"/>
        <end position="126"/>
    </location>
</feature>
<dbReference type="EMBL" id="ML986501">
    <property type="protein sequence ID" value="KAF2274724.1"/>
    <property type="molecule type" value="Genomic_DNA"/>
</dbReference>
<protein>
    <recommendedName>
        <fullName evidence="2">BZIP domain-containing protein</fullName>
    </recommendedName>
</protein>
<sequence>MSLHSTPLLQSNSHPRSGRKSSKRNPDGVAAPAQKPKKVNSEIRKQQNRIASRNYREKRKRKLQYLQQLLQDEPASQSNEPLAEPSEDARSRSVSTEYIGQHPSPPASITLPSTPDFPTYSTTLSSTTGTLVDPPLALASPYHSPYPTPSLPVSSLESAWSPSLPITEPLVIPLWNDSPWMADFSSLQLPTPETESYEPYPYAPATSQPLYEQPLPASLSPPLANPLVFHQRDSLIPAPYMQPRSELHHPQPNSIVHVGFHSSFPYEQIPYH</sequence>
<name>A0A6A6JER0_WESOR</name>
<dbReference type="PROSITE" id="PS00036">
    <property type="entry name" value="BZIP_BASIC"/>
    <property type="match status" value="1"/>
</dbReference>
<accession>A0A6A6JER0</accession>
<organism evidence="3 4">
    <name type="scientific">Westerdykella ornata</name>
    <dbReference type="NCBI Taxonomy" id="318751"/>
    <lineage>
        <taxon>Eukaryota</taxon>
        <taxon>Fungi</taxon>
        <taxon>Dikarya</taxon>
        <taxon>Ascomycota</taxon>
        <taxon>Pezizomycotina</taxon>
        <taxon>Dothideomycetes</taxon>
        <taxon>Pleosporomycetidae</taxon>
        <taxon>Pleosporales</taxon>
        <taxon>Sporormiaceae</taxon>
        <taxon>Westerdykella</taxon>
    </lineage>
</organism>
<dbReference type="AlphaFoldDB" id="A0A6A6JER0"/>
<dbReference type="Proteomes" id="UP000800097">
    <property type="component" value="Unassembled WGS sequence"/>
</dbReference>
<keyword evidence="4" id="KW-1185">Reference proteome</keyword>
<evidence type="ECO:0000313" key="4">
    <source>
        <dbReference type="Proteomes" id="UP000800097"/>
    </source>
</evidence>
<dbReference type="OrthoDB" id="2245989at2759"/>
<feature type="compositionally biased region" description="Polar residues" evidence="1">
    <location>
        <begin position="1"/>
        <end position="15"/>
    </location>
</feature>
<dbReference type="GeneID" id="54554241"/>
<dbReference type="GO" id="GO:0003700">
    <property type="term" value="F:DNA-binding transcription factor activity"/>
    <property type="evidence" value="ECO:0007669"/>
    <property type="project" value="InterPro"/>
</dbReference>
<feature type="domain" description="BZIP" evidence="2">
    <location>
        <begin position="44"/>
        <end position="58"/>
    </location>
</feature>
<evidence type="ECO:0000259" key="2">
    <source>
        <dbReference type="PROSITE" id="PS00036"/>
    </source>
</evidence>
<evidence type="ECO:0000256" key="1">
    <source>
        <dbReference type="SAM" id="MobiDB-lite"/>
    </source>
</evidence>
<dbReference type="InterPro" id="IPR004827">
    <property type="entry name" value="bZIP"/>
</dbReference>
<reference evidence="3" key="1">
    <citation type="journal article" date="2020" name="Stud. Mycol.">
        <title>101 Dothideomycetes genomes: a test case for predicting lifestyles and emergence of pathogens.</title>
        <authorList>
            <person name="Haridas S."/>
            <person name="Albert R."/>
            <person name="Binder M."/>
            <person name="Bloem J."/>
            <person name="Labutti K."/>
            <person name="Salamov A."/>
            <person name="Andreopoulos B."/>
            <person name="Baker S."/>
            <person name="Barry K."/>
            <person name="Bills G."/>
            <person name="Bluhm B."/>
            <person name="Cannon C."/>
            <person name="Castanera R."/>
            <person name="Culley D."/>
            <person name="Daum C."/>
            <person name="Ezra D."/>
            <person name="Gonzalez J."/>
            <person name="Henrissat B."/>
            <person name="Kuo A."/>
            <person name="Liang C."/>
            <person name="Lipzen A."/>
            <person name="Lutzoni F."/>
            <person name="Magnuson J."/>
            <person name="Mondo S."/>
            <person name="Nolan M."/>
            <person name="Ohm R."/>
            <person name="Pangilinan J."/>
            <person name="Park H.-J."/>
            <person name="Ramirez L."/>
            <person name="Alfaro M."/>
            <person name="Sun H."/>
            <person name="Tritt A."/>
            <person name="Yoshinaga Y."/>
            <person name="Zwiers L.-H."/>
            <person name="Turgeon B."/>
            <person name="Goodwin S."/>
            <person name="Spatafora J."/>
            <person name="Crous P."/>
            <person name="Grigoriev I."/>
        </authorList>
    </citation>
    <scope>NUCLEOTIDE SEQUENCE</scope>
    <source>
        <strain evidence="3">CBS 379.55</strain>
    </source>
</reference>
<evidence type="ECO:0000313" key="3">
    <source>
        <dbReference type="EMBL" id="KAF2274724.1"/>
    </source>
</evidence>